<dbReference type="RefSeq" id="XP_044552139.1">
    <property type="nucleotide sequence ID" value="XM_044700215.1"/>
</dbReference>
<dbReference type="Gene3D" id="3.50.50.60">
    <property type="entry name" value="FAD/NAD(P)-binding domain"/>
    <property type="match status" value="1"/>
</dbReference>
<dbReference type="Gene3D" id="3.30.9.10">
    <property type="entry name" value="D-Amino Acid Oxidase, subunit A, domain 2"/>
    <property type="match status" value="1"/>
</dbReference>
<dbReference type="EMBL" id="PYSW02000011">
    <property type="protein sequence ID" value="KAG2388147.1"/>
    <property type="molecule type" value="Genomic_DNA"/>
</dbReference>
<feature type="domain" description="FAD dependent oxidoreductase" evidence="6">
    <location>
        <begin position="5"/>
        <end position="401"/>
    </location>
</feature>
<evidence type="ECO:0000256" key="4">
    <source>
        <dbReference type="ARBA" id="ARBA00022827"/>
    </source>
</evidence>
<keyword evidence="5" id="KW-0560">Oxidoreductase</keyword>
<comment type="caution">
    <text evidence="8">The sequence shown here is derived from an EMBL/GenBank/DDBJ whole genome shotgun (WGS) entry which is preliminary data.</text>
</comment>
<dbReference type="GO" id="GO:0008115">
    <property type="term" value="F:sarcosine oxidase activity"/>
    <property type="evidence" value="ECO:0007669"/>
    <property type="project" value="TreeGrafter"/>
</dbReference>
<dbReference type="Pfam" id="PF01266">
    <property type="entry name" value="DAO"/>
    <property type="match status" value="1"/>
</dbReference>
<evidence type="ECO:0000256" key="1">
    <source>
        <dbReference type="ARBA" id="ARBA00001974"/>
    </source>
</evidence>
<evidence type="ECO:0000313" key="7">
    <source>
        <dbReference type="EMBL" id="KAG2370634.1"/>
    </source>
</evidence>
<dbReference type="GO" id="GO:0050660">
    <property type="term" value="F:flavin adenine dinucleotide binding"/>
    <property type="evidence" value="ECO:0007669"/>
    <property type="project" value="InterPro"/>
</dbReference>
<name>A0AA88GSM6_NAELO</name>
<evidence type="ECO:0000256" key="2">
    <source>
        <dbReference type="ARBA" id="ARBA00010989"/>
    </source>
</evidence>
<organism evidence="8 9">
    <name type="scientific">Naegleria lovaniensis</name>
    <name type="common">Amoeba</name>
    <dbReference type="NCBI Taxonomy" id="51637"/>
    <lineage>
        <taxon>Eukaryota</taxon>
        <taxon>Discoba</taxon>
        <taxon>Heterolobosea</taxon>
        <taxon>Tetramitia</taxon>
        <taxon>Eutetramitia</taxon>
        <taxon>Vahlkampfiidae</taxon>
        <taxon>Naegleria</taxon>
    </lineage>
</organism>
<proteinExistence type="inferred from homology"/>
<dbReference type="EMBL" id="PYSW02000093">
    <property type="protein sequence ID" value="KAG2370634.1"/>
    <property type="molecule type" value="Genomic_DNA"/>
</dbReference>
<keyword evidence="4" id="KW-0274">FAD</keyword>
<dbReference type="SUPFAM" id="SSF51905">
    <property type="entry name" value="FAD/NAD(P)-binding domain"/>
    <property type="match status" value="1"/>
</dbReference>
<dbReference type="GeneID" id="68093453"/>
<comment type="cofactor">
    <cofactor evidence="1">
        <name>FAD</name>
        <dbReference type="ChEBI" id="CHEBI:57692"/>
    </cofactor>
</comment>
<keyword evidence="3" id="KW-0285">Flavoprotein</keyword>
<evidence type="ECO:0000313" key="9">
    <source>
        <dbReference type="Proteomes" id="UP000816034"/>
    </source>
</evidence>
<evidence type="ECO:0000313" key="8">
    <source>
        <dbReference type="EMBL" id="KAG2388147.1"/>
    </source>
</evidence>
<comment type="similarity">
    <text evidence="2">Belongs to the MSOX/MTOX family.</text>
</comment>
<dbReference type="InterPro" id="IPR045170">
    <property type="entry name" value="MTOX"/>
</dbReference>
<evidence type="ECO:0000259" key="6">
    <source>
        <dbReference type="Pfam" id="PF01266"/>
    </source>
</evidence>
<dbReference type="AlphaFoldDB" id="A0AA88GSM6"/>
<dbReference type="InterPro" id="IPR036188">
    <property type="entry name" value="FAD/NAD-bd_sf"/>
</dbReference>
<keyword evidence="9" id="KW-1185">Reference proteome</keyword>
<evidence type="ECO:0000256" key="5">
    <source>
        <dbReference type="ARBA" id="ARBA00023002"/>
    </source>
</evidence>
<protein>
    <recommendedName>
        <fullName evidence="6">FAD dependent oxidoreductase domain-containing protein</fullName>
    </recommendedName>
</protein>
<dbReference type="PANTHER" id="PTHR10961">
    <property type="entry name" value="PEROXISOMAL SARCOSINE OXIDASE"/>
    <property type="match status" value="1"/>
</dbReference>
<reference evidence="8" key="2">
    <citation type="submission" date="2020-04" db="EMBL/GenBank/DDBJ databases">
        <authorList>
            <person name="Liechti N."/>
            <person name="Schuerch N."/>
            <person name="Bruggmann R."/>
            <person name="Wittwer M."/>
        </authorList>
    </citation>
    <scope>NUCLEOTIDE SEQUENCE</scope>
    <source>
        <strain evidence="8">ATCC 30569</strain>
    </source>
</reference>
<dbReference type="Proteomes" id="UP000816034">
    <property type="component" value="Unassembled WGS sequence"/>
</dbReference>
<evidence type="ECO:0000256" key="3">
    <source>
        <dbReference type="ARBA" id="ARBA00022630"/>
    </source>
</evidence>
<reference evidence="8 9" key="1">
    <citation type="journal article" date="2018" name="BMC Genomics">
        <title>The genome of Naegleria lovaniensis, the basis for a comparative approach to unravel pathogenicity factors of the human pathogenic amoeba N. fowleri.</title>
        <authorList>
            <person name="Liechti N."/>
            <person name="Schurch N."/>
            <person name="Bruggmann R."/>
            <person name="Wittwer M."/>
        </authorList>
    </citation>
    <scope>NUCLEOTIDE SEQUENCE [LARGE SCALE GENOMIC DNA]</scope>
    <source>
        <strain evidence="8 9">ATCC 30569</strain>
    </source>
</reference>
<accession>A0AA88GSM6</accession>
<dbReference type="PANTHER" id="PTHR10961:SF7">
    <property type="entry name" value="FAD DEPENDENT OXIDOREDUCTASE DOMAIN-CONTAINING PROTEIN"/>
    <property type="match status" value="1"/>
</dbReference>
<gene>
    <name evidence="8" type="ORF">C9374_000997</name>
    <name evidence="7" type="ORF">C9374_014718</name>
</gene>
<dbReference type="InterPro" id="IPR006076">
    <property type="entry name" value="FAD-dep_OxRdtase"/>
</dbReference>
<sequence length="437" mass="50004">MVLYDLCVIGSGIAGACTFHHATKEYERVLLLEQFELMHSKGSSHGESRIIRIAYDDVHYSAMASKSLELWSQVPHFETFYKKTGGLDIGPLTDVSINKVVQVSRERGFTHEVLQGQQLRDRFPQFSGLPDDTLAVYQPEAGMLNPNKIRSILLNNDGSAYDLEKHRIVEKERVEQLVEDETSGNFTIVTNKGNRFEAKKLAICVGAYCKKFLKKHFDLDIQFEVLRMCYYYWKIGELGLKENVYLENSPIWIMWGQDPFVQDEKLDLAYYGFPSWEKPGYIKTASHHPYKDVERGFDPDERAALIDEGKEPLVQKEKIDRTVNFLKNTTPEGYLDFNETYEEIISQKDRVVTCLYEMTPTEDFIIDYLPTKSGKKNVVMFGGGSGHGFKFGIVVGKMLLELLNQQNNAGKFSVVDVPLNKFLLDKVLIPKQQTSDQ</sequence>